<dbReference type="GO" id="GO:0016887">
    <property type="term" value="F:ATP hydrolysis activity"/>
    <property type="evidence" value="ECO:0007669"/>
    <property type="project" value="InterPro"/>
</dbReference>
<reference evidence="12" key="1">
    <citation type="journal article" date="2014" name="Int. J. Syst. Evol. Microbiol.">
        <title>Complete genome sequence of Corynebacterium casei LMG S-19264T (=DSM 44701T), isolated from a smear-ripened cheese.</title>
        <authorList>
            <consortium name="US DOE Joint Genome Institute (JGI-PGF)"/>
            <person name="Walter F."/>
            <person name="Albersmeier A."/>
            <person name="Kalinowski J."/>
            <person name="Ruckert C."/>
        </authorList>
    </citation>
    <scope>NUCLEOTIDE SEQUENCE</scope>
    <source>
        <strain evidence="12">CGMCC 1.15034</strain>
    </source>
</reference>
<feature type="transmembrane region" description="Helical" evidence="9">
    <location>
        <begin position="80"/>
        <end position="102"/>
    </location>
</feature>
<dbReference type="Gene3D" id="3.40.50.300">
    <property type="entry name" value="P-loop containing nucleotide triphosphate hydrolases"/>
    <property type="match status" value="1"/>
</dbReference>
<name>A0A410VEA4_9BRAD</name>
<evidence type="ECO:0000256" key="7">
    <source>
        <dbReference type="ARBA" id="ARBA00023136"/>
    </source>
</evidence>
<dbReference type="InterPro" id="IPR036640">
    <property type="entry name" value="ABC1_TM_sf"/>
</dbReference>
<dbReference type="OrthoDB" id="9810134at2"/>
<evidence type="ECO:0000313" key="14">
    <source>
        <dbReference type="Proteomes" id="UP000593880"/>
    </source>
</evidence>
<keyword evidence="7 9" id="KW-0472">Membrane</keyword>
<dbReference type="AlphaFoldDB" id="A0A410VEA4"/>
<dbReference type="InterPro" id="IPR003439">
    <property type="entry name" value="ABC_transporter-like_ATP-bd"/>
</dbReference>
<dbReference type="PROSITE" id="PS50893">
    <property type="entry name" value="ABC_TRANSPORTER_2"/>
    <property type="match status" value="1"/>
</dbReference>
<keyword evidence="4" id="KW-0547">Nucleotide-binding</keyword>
<evidence type="ECO:0000313" key="13">
    <source>
        <dbReference type="EMBL" id="QOZ63051.1"/>
    </source>
</evidence>
<keyword evidence="5 12" id="KW-0067">ATP-binding</keyword>
<dbReference type="Pfam" id="PF00005">
    <property type="entry name" value="ABC_tran"/>
    <property type="match status" value="1"/>
</dbReference>
<evidence type="ECO:0000256" key="6">
    <source>
        <dbReference type="ARBA" id="ARBA00022989"/>
    </source>
</evidence>
<organism evidence="12 15">
    <name type="scientific">Bradyrhizobium guangdongense</name>
    <dbReference type="NCBI Taxonomy" id="1325090"/>
    <lineage>
        <taxon>Bacteria</taxon>
        <taxon>Pseudomonadati</taxon>
        <taxon>Pseudomonadota</taxon>
        <taxon>Alphaproteobacteria</taxon>
        <taxon>Hyphomicrobiales</taxon>
        <taxon>Nitrobacteraceae</taxon>
        <taxon>Bradyrhizobium</taxon>
    </lineage>
</organism>
<feature type="domain" description="ABC transporter" evidence="10">
    <location>
        <begin position="382"/>
        <end position="596"/>
    </location>
</feature>
<keyword evidence="2" id="KW-0813">Transport</keyword>
<dbReference type="Pfam" id="PF06472">
    <property type="entry name" value="ABC_membrane_2"/>
    <property type="match status" value="1"/>
</dbReference>
<evidence type="ECO:0000256" key="3">
    <source>
        <dbReference type="ARBA" id="ARBA00022692"/>
    </source>
</evidence>
<evidence type="ECO:0000313" key="12">
    <source>
        <dbReference type="EMBL" id="GGI31901.1"/>
    </source>
</evidence>
<accession>A0A410VEA4</accession>
<evidence type="ECO:0000256" key="5">
    <source>
        <dbReference type="ARBA" id="ARBA00022840"/>
    </source>
</evidence>
<protein>
    <submittedName>
        <fullName evidence="12 13">ABC transporter ATP-binding protein</fullName>
    </submittedName>
</protein>
<dbReference type="PANTHER" id="PTHR11384:SF59">
    <property type="entry name" value="LYSOSOMAL COBALAMIN TRANSPORTER ABCD4"/>
    <property type="match status" value="1"/>
</dbReference>
<evidence type="ECO:0000256" key="2">
    <source>
        <dbReference type="ARBA" id="ARBA00022448"/>
    </source>
</evidence>
<feature type="transmembrane region" description="Helical" evidence="9">
    <location>
        <begin position="38"/>
        <end position="60"/>
    </location>
</feature>
<evidence type="ECO:0000256" key="1">
    <source>
        <dbReference type="ARBA" id="ARBA00004651"/>
    </source>
</evidence>
<dbReference type="GO" id="GO:0140359">
    <property type="term" value="F:ABC-type transporter activity"/>
    <property type="evidence" value="ECO:0007669"/>
    <property type="project" value="InterPro"/>
</dbReference>
<sequence length="598" mass="65256">MVRLRVVLGALPVTEAPSRLWRFCRSAGGYWRGKGSGLAWLVTISMVAVVLASLGITYGLNLWNRHFYDALGAKDAATALHQAVLFPLLVGLYLALCVFAMWARMTMQRTWRAWLNAHLLGRWLAHSRFYKLELIGGDHKNPEHRINDDLRIATEMPVDFVSGLVTALLSAATFIVVLWNVGGALRLEVGGHVLDIPGFLVVAAVLYALIVNGSMLGVAFRFIPLTEQKNQAEAEYRYALTRVRENAESIALLGGADAEAERLDRGFGTVVARWRDLMGQHMRAVIVQQGSAQLCGVVPILLCLPRYFDGSMSLGAIMQVASAFTIVQHALSWFMENYTRLADWTASARRVGALMLAIDELEAAESGRAACIAHREDGQTALHLRDVVVALENGTPIVRGANVSVRAGEHVLIAGESGCGKSSLVRAIAGCWPWGGGSITRASGQRVQVVPQRPYIPFGTLRDAITYPRPSTEIADEEVSRVLVLAGLGQFAGRLDHVAAWDRTLSEGEKQRLSIARLLLHRPDVIALDEATSALHVQGQAELMAVIARELPQATIISVGHRPELEAYHDRKLTILRRADGAVIAADQPIHRGLEAAE</sequence>
<gene>
    <name evidence="12" type="ORF">GCM10010987_66720</name>
    <name evidence="13" type="ORF">XH86_33200</name>
</gene>
<dbReference type="InterPro" id="IPR027417">
    <property type="entry name" value="P-loop_NTPase"/>
</dbReference>
<evidence type="ECO:0000259" key="11">
    <source>
        <dbReference type="PROSITE" id="PS50929"/>
    </source>
</evidence>
<keyword evidence="6 9" id="KW-1133">Transmembrane helix</keyword>
<feature type="transmembrane region" description="Helical" evidence="9">
    <location>
        <begin position="199"/>
        <end position="223"/>
    </location>
</feature>
<dbReference type="SUPFAM" id="SSF90123">
    <property type="entry name" value="ABC transporter transmembrane region"/>
    <property type="match status" value="1"/>
</dbReference>
<dbReference type="Gene3D" id="1.20.1560.10">
    <property type="entry name" value="ABC transporter type 1, transmembrane domain"/>
    <property type="match status" value="1"/>
</dbReference>
<comment type="subcellular location">
    <subcellularLocation>
        <location evidence="1">Cell membrane</location>
        <topology evidence="1">Multi-pass membrane protein</topology>
    </subcellularLocation>
</comment>
<dbReference type="PANTHER" id="PTHR11384">
    <property type="entry name" value="ATP-BINDING CASSETTE, SUB-FAMILY D MEMBER"/>
    <property type="match status" value="1"/>
</dbReference>
<dbReference type="PROSITE" id="PS50929">
    <property type="entry name" value="ABC_TM1F"/>
    <property type="match status" value="1"/>
</dbReference>
<reference evidence="13 14" key="2">
    <citation type="submission" date="2018-06" db="EMBL/GenBank/DDBJ databases">
        <title>Comparative genomics of rhizobia nodulating Arachis hypogaea in China.</title>
        <authorList>
            <person name="Li Y."/>
        </authorList>
    </citation>
    <scope>NUCLEOTIDE SEQUENCE [LARGE SCALE GENOMIC DNA]</scope>
    <source>
        <strain evidence="13 14">CCBAU 51658</strain>
    </source>
</reference>
<dbReference type="Proteomes" id="UP000593880">
    <property type="component" value="Chromosome"/>
</dbReference>
<dbReference type="CDD" id="cd03223">
    <property type="entry name" value="ABCD_peroxisomal_ALDP"/>
    <property type="match status" value="1"/>
</dbReference>
<evidence type="ECO:0000256" key="8">
    <source>
        <dbReference type="ARBA" id="ARBA00024722"/>
    </source>
</evidence>
<dbReference type="InterPro" id="IPR003593">
    <property type="entry name" value="AAA+_ATPase"/>
</dbReference>
<comment type="function">
    <text evidence="8">Involved in beta-(1--&gt;2)glucan export. Transmembrane domains (TMD) form a pore in the inner membrane and the ATP-binding domain (NBD) is responsible for energy generation.</text>
</comment>
<reference evidence="12" key="3">
    <citation type="submission" date="2022-12" db="EMBL/GenBank/DDBJ databases">
        <authorList>
            <person name="Sun Q."/>
            <person name="Zhou Y."/>
        </authorList>
    </citation>
    <scope>NUCLEOTIDE SEQUENCE</scope>
    <source>
        <strain evidence="12">CGMCC 1.15034</strain>
    </source>
</reference>
<keyword evidence="3 9" id="KW-0812">Transmembrane</keyword>
<dbReference type="InterPro" id="IPR011527">
    <property type="entry name" value="ABC1_TM_dom"/>
</dbReference>
<dbReference type="RefSeq" id="WP_128968619.1">
    <property type="nucleotide sequence ID" value="NZ_BMHC01000022.1"/>
</dbReference>
<keyword evidence="14" id="KW-1185">Reference proteome</keyword>
<dbReference type="SMART" id="SM00382">
    <property type="entry name" value="AAA"/>
    <property type="match status" value="1"/>
</dbReference>
<dbReference type="SUPFAM" id="SSF52540">
    <property type="entry name" value="P-loop containing nucleoside triphosphate hydrolases"/>
    <property type="match status" value="1"/>
</dbReference>
<evidence type="ECO:0000256" key="9">
    <source>
        <dbReference type="SAM" id="Phobius"/>
    </source>
</evidence>
<dbReference type="InterPro" id="IPR050835">
    <property type="entry name" value="ABC_transporter_sub-D"/>
</dbReference>
<feature type="domain" description="ABC transmembrane type-1" evidence="11">
    <location>
        <begin position="46"/>
        <end position="343"/>
    </location>
</feature>
<evidence type="ECO:0000259" key="10">
    <source>
        <dbReference type="PROSITE" id="PS50893"/>
    </source>
</evidence>
<dbReference type="GO" id="GO:0005524">
    <property type="term" value="F:ATP binding"/>
    <property type="evidence" value="ECO:0007669"/>
    <property type="project" value="UniProtKB-KW"/>
</dbReference>
<dbReference type="EMBL" id="BMHC01000022">
    <property type="protein sequence ID" value="GGI31901.1"/>
    <property type="molecule type" value="Genomic_DNA"/>
</dbReference>
<dbReference type="EMBL" id="CP030057">
    <property type="protein sequence ID" value="QOZ63051.1"/>
    <property type="molecule type" value="Genomic_DNA"/>
</dbReference>
<evidence type="ECO:0000256" key="4">
    <source>
        <dbReference type="ARBA" id="ARBA00022741"/>
    </source>
</evidence>
<feature type="transmembrane region" description="Helical" evidence="9">
    <location>
        <begin position="160"/>
        <end position="179"/>
    </location>
</feature>
<proteinExistence type="predicted"/>
<evidence type="ECO:0000313" key="15">
    <source>
        <dbReference type="Proteomes" id="UP000625079"/>
    </source>
</evidence>
<dbReference type="GO" id="GO:0005886">
    <property type="term" value="C:plasma membrane"/>
    <property type="evidence" value="ECO:0007669"/>
    <property type="project" value="UniProtKB-SubCell"/>
</dbReference>
<dbReference type="Proteomes" id="UP000625079">
    <property type="component" value="Unassembled WGS sequence"/>
</dbReference>